<evidence type="ECO:0000313" key="2">
    <source>
        <dbReference type="Proteomes" id="UP001221757"/>
    </source>
</evidence>
<proteinExistence type="predicted"/>
<accession>A0AAD7C954</accession>
<reference evidence="1" key="1">
    <citation type="submission" date="2023-03" db="EMBL/GenBank/DDBJ databases">
        <title>Massive genome expansion in bonnet fungi (Mycena s.s.) driven by repeated elements and novel gene families across ecological guilds.</title>
        <authorList>
            <consortium name="Lawrence Berkeley National Laboratory"/>
            <person name="Harder C.B."/>
            <person name="Miyauchi S."/>
            <person name="Viragh M."/>
            <person name="Kuo A."/>
            <person name="Thoen E."/>
            <person name="Andreopoulos B."/>
            <person name="Lu D."/>
            <person name="Skrede I."/>
            <person name="Drula E."/>
            <person name="Henrissat B."/>
            <person name="Morin E."/>
            <person name="Kohler A."/>
            <person name="Barry K."/>
            <person name="LaButti K."/>
            <person name="Morin E."/>
            <person name="Salamov A."/>
            <person name="Lipzen A."/>
            <person name="Mereny Z."/>
            <person name="Hegedus B."/>
            <person name="Baldrian P."/>
            <person name="Stursova M."/>
            <person name="Weitz H."/>
            <person name="Taylor A."/>
            <person name="Grigoriev I.V."/>
            <person name="Nagy L.G."/>
            <person name="Martin F."/>
            <person name="Kauserud H."/>
        </authorList>
    </citation>
    <scope>NUCLEOTIDE SEQUENCE</scope>
    <source>
        <strain evidence="1">CBHHK067</strain>
    </source>
</reference>
<comment type="caution">
    <text evidence="1">The sequence shown here is derived from an EMBL/GenBank/DDBJ whole genome shotgun (WGS) entry which is preliminary data.</text>
</comment>
<gene>
    <name evidence="1" type="ORF">B0H17DRAFT_1148807</name>
</gene>
<dbReference type="AlphaFoldDB" id="A0AAD7C954"/>
<keyword evidence="2" id="KW-1185">Reference proteome</keyword>
<name>A0AAD7C954_MYCRO</name>
<sequence length="115" mass="13057">MAQSKGRNYASMDGPHVHTLSCSETSKLCWYELELCMHPQLLRNAEIMTVYIGLCTELRNAETMISSAPKHRNYVPMNYASICFTGPVTYCPQELSRSSSNFRLISAEITKLWTT</sequence>
<dbReference type="EMBL" id="JARKIE010000418">
    <property type="protein sequence ID" value="KAJ7642516.1"/>
    <property type="molecule type" value="Genomic_DNA"/>
</dbReference>
<organism evidence="1 2">
    <name type="scientific">Mycena rosella</name>
    <name type="common">Pink bonnet</name>
    <name type="synonym">Agaricus rosellus</name>
    <dbReference type="NCBI Taxonomy" id="1033263"/>
    <lineage>
        <taxon>Eukaryota</taxon>
        <taxon>Fungi</taxon>
        <taxon>Dikarya</taxon>
        <taxon>Basidiomycota</taxon>
        <taxon>Agaricomycotina</taxon>
        <taxon>Agaricomycetes</taxon>
        <taxon>Agaricomycetidae</taxon>
        <taxon>Agaricales</taxon>
        <taxon>Marasmiineae</taxon>
        <taxon>Mycenaceae</taxon>
        <taxon>Mycena</taxon>
    </lineage>
</organism>
<dbReference type="Proteomes" id="UP001221757">
    <property type="component" value="Unassembled WGS sequence"/>
</dbReference>
<evidence type="ECO:0000313" key="1">
    <source>
        <dbReference type="EMBL" id="KAJ7642516.1"/>
    </source>
</evidence>
<protein>
    <submittedName>
        <fullName evidence="1">Uncharacterized protein</fullName>
    </submittedName>
</protein>